<sequence length="61" mass="6862">MLRYFLAALALMLVFEGLVPLCAPAAWRATFQRITRWADGQIRFAGMLSLLTGALLFILVY</sequence>
<dbReference type="PANTHER" id="PTHR38602:SF1">
    <property type="entry name" value="INNER MEMBRANE PROTEIN"/>
    <property type="match status" value="1"/>
</dbReference>
<reference evidence="2 3" key="1">
    <citation type="submission" date="2020-06" db="EMBL/GenBank/DDBJ databases">
        <title>Draft genome of Uliginosibacterium sp. IMCC34675.</title>
        <authorList>
            <person name="Song J."/>
        </authorList>
    </citation>
    <scope>NUCLEOTIDE SEQUENCE [LARGE SCALE GENOMIC DNA]</scope>
    <source>
        <strain evidence="2 3">IMCC34675</strain>
    </source>
</reference>
<dbReference type="EMBL" id="JABCSC020000001">
    <property type="protein sequence ID" value="NSL54013.1"/>
    <property type="molecule type" value="Genomic_DNA"/>
</dbReference>
<name>A0ABX2IE09_9RHOO</name>
<comment type="caution">
    <text evidence="2">The sequence shown here is derived from an EMBL/GenBank/DDBJ whole genome shotgun (WGS) entry which is preliminary data.</text>
</comment>
<feature type="transmembrane region" description="Helical" evidence="1">
    <location>
        <begin position="40"/>
        <end position="60"/>
    </location>
</feature>
<evidence type="ECO:0000256" key="1">
    <source>
        <dbReference type="SAM" id="Phobius"/>
    </source>
</evidence>
<organism evidence="2 3">
    <name type="scientific">Uliginosibacterium aquaticum</name>
    <dbReference type="NCBI Taxonomy" id="2731212"/>
    <lineage>
        <taxon>Bacteria</taxon>
        <taxon>Pseudomonadati</taxon>
        <taxon>Pseudomonadota</taxon>
        <taxon>Betaproteobacteria</taxon>
        <taxon>Rhodocyclales</taxon>
        <taxon>Zoogloeaceae</taxon>
        <taxon>Uliginosibacterium</taxon>
    </lineage>
</organism>
<evidence type="ECO:0000313" key="2">
    <source>
        <dbReference type="EMBL" id="NSL54013.1"/>
    </source>
</evidence>
<proteinExistence type="predicted"/>
<evidence type="ECO:0000313" key="3">
    <source>
        <dbReference type="Proteomes" id="UP000778523"/>
    </source>
</evidence>
<dbReference type="InterPro" id="IPR019201">
    <property type="entry name" value="DUF2065"/>
</dbReference>
<dbReference type="Pfam" id="PF09838">
    <property type="entry name" value="DUF2065"/>
    <property type="match status" value="1"/>
</dbReference>
<protein>
    <submittedName>
        <fullName evidence="2">DUF2065 domain-containing protein</fullName>
    </submittedName>
</protein>
<keyword evidence="1" id="KW-1133">Transmembrane helix</keyword>
<dbReference type="RefSeq" id="WP_101941571.1">
    <property type="nucleotide sequence ID" value="NZ_JABCSC020000001.1"/>
</dbReference>
<keyword evidence="3" id="KW-1185">Reference proteome</keyword>
<dbReference type="Proteomes" id="UP000778523">
    <property type="component" value="Unassembled WGS sequence"/>
</dbReference>
<accession>A0ABX2IE09</accession>
<keyword evidence="1" id="KW-0472">Membrane</keyword>
<gene>
    <name evidence="2" type="ORF">HJ583_003145</name>
</gene>
<dbReference type="PANTHER" id="PTHR38602">
    <property type="entry name" value="INNER MEMBRANE PROTEIN-RELATED"/>
    <property type="match status" value="1"/>
</dbReference>
<keyword evidence="1" id="KW-0812">Transmembrane</keyword>